<dbReference type="CDD" id="cd18186">
    <property type="entry name" value="BTB_POZ_ZBTB_KLHL-like"/>
    <property type="match status" value="1"/>
</dbReference>
<organism evidence="3 4">
    <name type="scientific">Thyridium curvatum</name>
    <dbReference type="NCBI Taxonomy" id="1093900"/>
    <lineage>
        <taxon>Eukaryota</taxon>
        <taxon>Fungi</taxon>
        <taxon>Dikarya</taxon>
        <taxon>Ascomycota</taxon>
        <taxon>Pezizomycotina</taxon>
        <taxon>Sordariomycetes</taxon>
        <taxon>Sordariomycetidae</taxon>
        <taxon>Thyridiales</taxon>
        <taxon>Thyridiaceae</taxon>
        <taxon>Thyridium</taxon>
    </lineage>
</organism>
<comment type="caution">
    <text evidence="3">The sequence shown here is derived from an EMBL/GenBank/DDBJ whole genome shotgun (WGS) entry which is preliminary data.</text>
</comment>
<feature type="compositionally biased region" description="Gly residues" evidence="1">
    <location>
        <begin position="302"/>
        <end position="311"/>
    </location>
</feature>
<proteinExistence type="predicted"/>
<dbReference type="Gene3D" id="3.30.710.10">
    <property type="entry name" value="Potassium Channel Kv1.1, Chain A"/>
    <property type="match status" value="1"/>
</dbReference>
<evidence type="ECO:0000313" key="3">
    <source>
        <dbReference type="EMBL" id="TPX14215.1"/>
    </source>
</evidence>
<feature type="region of interest" description="Disordered" evidence="1">
    <location>
        <begin position="286"/>
        <end position="324"/>
    </location>
</feature>
<dbReference type="SUPFAM" id="SSF54695">
    <property type="entry name" value="POZ domain"/>
    <property type="match status" value="1"/>
</dbReference>
<feature type="region of interest" description="Disordered" evidence="1">
    <location>
        <begin position="1"/>
        <end position="48"/>
    </location>
</feature>
<evidence type="ECO:0000259" key="2">
    <source>
        <dbReference type="PROSITE" id="PS50097"/>
    </source>
</evidence>
<sequence length="497" mass="54447">MTDALIAGRGGGSGGGTGSGNTDPGPSTARTTGNGEGSSRSVGVQHSVDGPRLQSLVEIMRRPSTRPPSPVVLRQMPSLVEQKPALNPKEDLWLSTADDRYTSPIIPIRVGELPDIQTFYVHRDILVAHDWFKAALSGNFKESADQALDLPKQDPAIFHFLVAFLYEGQFDPLQPIASALVPDNDKGKGRDTGLEEQASDEDSATSLGSDTSARSQQRRERRRRRAERQIERLREKHPGQHRPECNCQQCIISGGPPCWACGAGRAPPSVVSPGYRPADNWRALPRRNRQGAQEQRAANGARGIGGGGNNGPGPVEPPDPYGGGRIKGEDLQTWLLAYELCIEVYICADTYLMEEFKAEVSRRTIDMLETAGSDAAQPRVLQSCARLVHNVGEADCLSRMVLARAGFLQSLLWSRFAEETNEFLMANPDVAALMLREMAARREDEPSGRTLPSMHRPMPPPMGAAWQQPLPHHAHLHGTMWDAYGVQTRHNLRGARF</sequence>
<dbReference type="Pfam" id="PF00651">
    <property type="entry name" value="BTB"/>
    <property type="match status" value="1"/>
</dbReference>
<dbReference type="Proteomes" id="UP000319257">
    <property type="component" value="Unassembled WGS sequence"/>
</dbReference>
<dbReference type="EMBL" id="SKBQ01000002">
    <property type="protein sequence ID" value="TPX14215.1"/>
    <property type="molecule type" value="Genomic_DNA"/>
</dbReference>
<dbReference type="GeneID" id="41968056"/>
<dbReference type="PROSITE" id="PS50097">
    <property type="entry name" value="BTB"/>
    <property type="match status" value="1"/>
</dbReference>
<feature type="compositionally biased region" description="Polar residues" evidence="1">
    <location>
        <begin position="204"/>
        <end position="213"/>
    </location>
</feature>
<feature type="region of interest" description="Disordered" evidence="1">
    <location>
        <begin position="181"/>
        <end position="226"/>
    </location>
</feature>
<dbReference type="InterPro" id="IPR000210">
    <property type="entry name" value="BTB/POZ_dom"/>
</dbReference>
<evidence type="ECO:0000256" key="1">
    <source>
        <dbReference type="SAM" id="MobiDB-lite"/>
    </source>
</evidence>
<feature type="domain" description="BTB" evidence="2">
    <location>
        <begin position="106"/>
        <end position="174"/>
    </location>
</feature>
<dbReference type="InterPro" id="IPR011333">
    <property type="entry name" value="SKP1/BTB/POZ_sf"/>
</dbReference>
<feature type="compositionally biased region" description="Basic and acidic residues" evidence="1">
    <location>
        <begin position="183"/>
        <end position="193"/>
    </location>
</feature>
<dbReference type="InParanoid" id="A0A507ATR9"/>
<dbReference type="STRING" id="1093900.A0A507ATR9"/>
<name>A0A507ATR9_9PEZI</name>
<gene>
    <name evidence="3" type="ORF">E0L32_000609</name>
</gene>
<reference evidence="3 4" key="1">
    <citation type="submission" date="2019-06" db="EMBL/GenBank/DDBJ databases">
        <title>Draft genome sequence of the filamentous fungus Phialemoniopsis curvata isolated from diesel fuel.</title>
        <authorList>
            <person name="Varaljay V.A."/>
            <person name="Lyon W.J."/>
            <person name="Crouch A.L."/>
            <person name="Drake C.E."/>
            <person name="Hollomon J.M."/>
            <person name="Nadeau L.J."/>
            <person name="Nunn H.S."/>
            <person name="Stevenson B.S."/>
            <person name="Bojanowski C.L."/>
            <person name="Crookes-Goodson W.J."/>
        </authorList>
    </citation>
    <scope>NUCLEOTIDE SEQUENCE [LARGE SCALE GENOMIC DNA]</scope>
    <source>
        <strain evidence="3 4">D216</strain>
    </source>
</reference>
<evidence type="ECO:0000313" key="4">
    <source>
        <dbReference type="Proteomes" id="UP000319257"/>
    </source>
</evidence>
<dbReference type="RefSeq" id="XP_030995926.1">
    <property type="nucleotide sequence ID" value="XM_031140691.1"/>
</dbReference>
<accession>A0A507ATR9</accession>
<keyword evidence="4" id="KW-1185">Reference proteome</keyword>
<dbReference type="OrthoDB" id="6359816at2759"/>
<protein>
    <recommendedName>
        <fullName evidence="2">BTB domain-containing protein</fullName>
    </recommendedName>
</protein>
<feature type="compositionally biased region" description="Gly residues" evidence="1">
    <location>
        <begin position="8"/>
        <end position="19"/>
    </location>
</feature>
<dbReference type="AlphaFoldDB" id="A0A507ATR9"/>
<dbReference type="PANTHER" id="PTHR47843:SF6">
    <property type="entry name" value="BTB DOMAIN-CONTAINING PROTEIN"/>
    <property type="match status" value="1"/>
</dbReference>
<dbReference type="PANTHER" id="PTHR47843">
    <property type="entry name" value="BTB DOMAIN-CONTAINING PROTEIN-RELATED"/>
    <property type="match status" value="1"/>
</dbReference>
<feature type="compositionally biased region" description="Polar residues" evidence="1">
    <location>
        <begin position="29"/>
        <end position="44"/>
    </location>
</feature>